<keyword evidence="2 3" id="KW-0378">Hydrolase</keyword>
<proteinExistence type="inferred from homology"/>
<dbReference type="EMBL" id="BSOW01000005">
    <property type="protein sequence ID" value="GLR85132.1"/>
    <property type="molecule type" value="Genomic_DNA"/>
</dbReference>
<dbReference type="EC" id="3.1.1.-" evidence="3"/>
<organism evidence="5 6">
    <name type="scientific">Bradyrhizobium iriomotense</name>
    <dbReference type="NCBI Taxonomy" id="441950"/>
    <lineage>
        <taxon>Bacteria</taxon>
        <taxon>Pseudomonadati</taxon>
        <taxon>Pseudomonadota</taxon>
        <taxon>Alphaproteobacteria</taxon>
        <taxon>Hyphomicrobiales</taxon>
        <taxon>Nitrobacteraceae</taxon>
        <taxon>Bradyrhizobium</taxon>
    </lineage>
</organism>
<dbReference type="PROSITE" id="PS00122">
    <property type="entry name" value="CARBOXYLESTERASE_B_1"/>
    <property type="match status" value="1"/>
</dbReference>
<dbReference type="InterPro" id="IPR050309">
    <property type="entry name" value="Type-B_Carboxylest/Lipase"/>
</dbReference>
<protein>
    <recommendedName>
        <fullName evidence="3">Carboxylic ester hydrolase</fullName>
        <ecNumber evidence="3">3.1.1.-</ecNumber>
    </recommendedName>
</protein>
<dbReference type="PANTHER" id="PTHR11559">
    <property type="entry name" value="CARBOXYLESTERASE"/>
    <property type="match status" value="1"/>
</dbReference>
<sequence length="505" mass="53913">MLTQAVSTTNGPVIGLTQKGVRAFKGVPYATARRFAKAVPPRAWSEPIACTDYGAYAPQPGHLDHANEAACLSLNIFAPDAVDRPLPVLFFIHGGAFVTGGGADYDGSFLAAQGPAVIVTINYRLGPLGFLQLHRFGGALAEANNLAMSDALAALDWVRANIANFGGDPDALTLFGQSAGASMVIALATLPQAMGKFARAIAFSAPGRGIMNPAHADEVARRVIAELKLESDASAIATVPLPQLFAAVDSVGRRLADETEAGTVFGPVLDGAVIPRDPISAIADGALRDVPLWLGSCRDEMEMFLKSTPPAAMIHVTERHIRSAFGDAGFERLLACYRATARPDEDPYEALLSDAFWHRPLAAIARHQSAAGGAVWLNRFDHRPALEPFLSQGPTHGADNACVWAHLPDFIDRPILRRKGGPMTPGDIEVALRLQANMLRFVATGAPDATDAWPRFELGKQPLAIFDRPFHIARLNEGERFRLWAGLESLSAPTGNNKKTVMQAG</sequence>
<evidence type="ECO:0000256" key="1">
    <source>
        <dbReference type="ARBA" id="ARBA00005964"/>
    </source>
</evidence>
<dbReference type="Proteomes" id="UP001156905">
    <property type="component" value="Unassembled WGS sequence"/>
</dbReference>
<dbReference type="Gene3D" id="3.40.50.1820">
    <property type="entry name" value="alpha/beta hydrolase"/>
    <property type="match status" value="1"/>
</dbReference>
<feature type="domain" description="Carboxylesterase type B" evidence="4">
    <location>
        <begin position="4"/>
        <end position="466"/>
    </location>
</feature>
<comment type="caution">
    <text evidence="5">The sequence shown here is derived from an EMBL/GenBank/DDBJ whole genome shotgun (WGS) entry which is preliminary data.</text>
</comment>
<keyword evidence="6" id="KW-1185">Reference proteome</keyword>
<dbReference type="GO" id="GO:0016787">
    <property type="term" value="F:hydrolase activity"/>
    <property type="evidence" value="ECO:0007669"/>
    <property type="project" value="UniProtKB-KW"/>
</dbReference>
<evidence type="ECO:0000313" key="6">
    <source>
        <dbReference type="Proteomes" id="UP001156905"/>
    </source>
</evidence>
<reference evidence="6" key="1">
    <citation type="journal article" date="2019" name="Int. J. Syst. Evol. Microbiol.">
        <title>The Global Catalogue of Microorganisms (GCM) 10K type strain sequencing project: providing services to taxonomists for standard genome sequencing and annotation.</title>
        <authorList>
            <consortium name="The Broad Institute Genomics Platform"/>
            <consortium name="The Broad Institute Genome Sequencing Center for Infectious Disease"/>
            <person name="Wu L."/>
            <person name="Ma J."/>
        </authorList>
    </citation>
    <scope>NUCLEOTIDE SEQUENCE [LARGE SCALE GENOMIC DNA]</scope>
    <source>
        <strain evidence="6">NBRC 102520</strain>
    </source>
</reference>
<evidence type="ECO:0000256" key="2">
    <source>
        <dbReference type="ARBA" id="ARBA00022801"/>
    </source>
</evidence>
<evidence type="ECO:0000313" key="5">
    <source>
        <dbReference type="EMBL" id="GLR85132.1"/>
    </source>
</evidence>
<comment type="similarity">
    <text evidence="1 3">Belongs to the type-B carboxylesterase/lipase family.</text>
</comment>
<dbReference type="InterPro" id="IPR002018">
    <property type="entry name" value="CarbesteraseB"/>
</dbReference>
<dbReference type="SUPFAM" id="SSF53474">
    <property type="entry name" value="alpha/beta-Hydrolases"/>
    <property type="match status" value="1"/>
</dbReference>
<evidence type="ECO:0000259" key="4">
    <source>
        <dbReference type="Pfam" id="PF00135"/>
    </source>
</evidence>
<dbReference type="Pfam" id="PF00135">
    <property type="entry name" value="COesterase"/>
    <property type="match status" value="1"/>
</dbReference>
<dbReference type="InterPro" id="IPR029058">
    <property type="entry name" value="AB_hydrolase_fold"/>
</dbReference>
<evidence type="ECO:0000256" key="3">
    <source>
        <dbReference type="RuleBase" id="RU361235"/>
    </source>
</evidence>
<accession>A0ABQ6ASD5</accession>
<name>A0ABQ6ASD5_9BRAD</name>
<gene>
    <name evidence="5" type="ORF">GCM10007857_18420</name>
</gene>
<dbReference type="RefSeq" id="WP_284263954.1">
    <property type="nucleotide sequence ID" value="NZ_BSOW01000005.1"/>
</dbReference>
<dbReference type="InterPro" id="IPR019826">
    <property type="entry name" value="Carboxylesterase_B_AS"/>
</dbReference>